<dbReference type="Proteomes" id="UP000574276">
    <property type="component" value="Unassembled WGS sequence"/>
</dbReference>
<organism evidence="1 2">
    <name type="scientific">Variimorphobacter saccharofermentans</name>
    <dbReference type="NCBI Taxonomy" id="2755051"/>
    <lineage>
        <taxon>Bacteria</taxon>
        <taxon>Bacillati</taxon>
        <taxon>Bacillota</taxon>
        <taxon>Clostridia</taxon>
        <taxon>Lachnospirales</taxon>
        <taxon>Lachnospiraceae</taxon>
        <taxon>Variimorphobacter</taxon>
    </lineage>
</organism>
<keyword evidence="2" id="KW-1185">Reference proteome</keyword>
<dbReference type="EMBL" id="JACEGA010000001">
    <property type="protein sequence ID" value="MBB2182217.1"/>
    <property type="molecule type" value="Genomic_DNA"/>
</dbReference>
<dbReference type="AlphaFoldDB" id="A0A839JYD0"/>
<proteinExistence type="predicted"/>
<evidence type="ECO:0000313" key="1">
    <source>
        <dbReference type="EMBL" id="MBB2182217.1"/>
    </source>
</evidence>
<accession>A0A839JYD0</accession>
<evidence type="ECO:0008006" key="3">
    <source>
        <dbReference type="Google" id="ProtNLM"/>
    </source>
</evidence>
<gene>
    <name evidence="1" type="ORF">H0486_04925</name>
</gene>
<name>A0A839JYD0_9FIRM</name>
<protein>
    <recommendedName>
        <fullName evidence="3">SseB protein N-terminal domain-containing protein</fullName>
    </recommendedName>
</protein>
<reference evidence="1 2" key="1">
    <citation type="submission" date="2020-07" db="EMBL/GenBank/DDBJ databases">
        <title>Characterization and genome sequencing of isolate MD1, a novel member within the family Lachnospiraceae.</title>
        <authorList>
            <person name="Rettenmaier R."/>
            <person name="Di Bello L."/>
            <person name="Zinser C."/>
            <person name="Scheitz K."/>
            <person name="Liebl W."/>
            <person name="Zverlov V."/>
        </authorList>
    </citation>
    <scope>NUCLEOTIDE SEQUENCE [LARGE SCALE GENOMIC DNA]</scope>
    <source>
        <strain evidence="1 2">MD1</strain>
    </source>
</reference>
<evidence type="ECO:0000313" key="2">
    <source>
        <dbReference type="Proteomes" id="UP000574276"/>
    </source>
</evidence>
<dbReference type="RefSeq" id="WP_228351945.1">
    <property type="nucleotide sequence ID" value="NZ_JACEGA010000001.1"/>
</dbReference>
<sequence length="158" mass="17673">MGLFNKILNKKQDAQPLMQNNTEDPIENIDGISLLDRHEKGLLDDNSFLRSFGKVKVYYSTPFGDYKDGGSKLFVLPAHNKTAYLPVFTSSARAMEFYEKVGRIGFIIMENSFVSFLTSTKIMNEGNSPIKMGAVIDPGYYGVTIDADILDTVINIMK</sequence>
<comment type="caution">
    <text evidence="1">The sequence shown here is derived from an EMBL/GenBank/DDBJ whole genome shotgun (WGS) entry which is preliminary data.</text>
</comment>